<evidence type="ECO:0000313" key="2">
    <source>
        <dbReference type="EMBL" id="VEI03417.1"/>
    </source>
</evidence>
<protein>
    <recommendedName>
        <fullName evidence="4">DUF4129 domain-containing protein</fullName>
    </recommendedName>
</protein>
<keyword evidence="1" id="KW-0812">Transmembrane</keyword>
<sequence length="165" mass="17706">MRFVAETPPHINDAEATPAIWLICGIAAVVVGIVVPLVVALWRRHRFRAEKAEGDTNEIEPVRSSYLNGLEAAEKAWRGGDLGDADALEHCSGAVREFVGVVTDTDTAALTLTELRSRAMLRPELKPVADLVGQGYQTRFAGAPSVDGAVAAAFAQARKVIAEWD</sequence>
<proteinExistence type="predicted"/>
<reference evidence="2 3" key="1">
    <citation type="submission" date="2018-12" db="EMBL/GenBank/DDBJ databases">
        <authorList>
            <consortium name="Pathogen Informatics"/>
        </authorList>
    </citation>
    <scope>NUCLEOTIDE SEQUENCE [LARGE SCALE GENOMIC DNA]</scope>
    <source>
        <strain evidence="2 3">NCTC13652</strain>
    </source>
</reference>
<accession>A0A3S4V2P4</accession>
<keyword evidence="1" id="KW-0472">Membrane</keyword>
<dbReference type="AlphaFoldDB" id="A0A3S4V2P4"/>
<name>A0A3S4V2P4_9ACTN</name>
<feature type="transmembrane region" description="Helical" evidence="1">
    <location>
        <begin position="20"/>
        <end position="42"/>
    </location>
</feature>
<gene>
    <name evidence="2" type="ORF">NCTC13652_01620</name>
</gene>
<dbReference type="STRING" id="1122997.GCA_000425285_02585"/>
<evidence type="ECO:0000313" key="3">
    <source>
        <dbReference type="Proteomes" id="UP000277858"/>
    </source>
</evidence>
<dbReference type="EMBL" id="LR134473">
    <property type="protein sequence ID" value="VEI03417.1"/>
    <property type="molecule type" value="Genomic_DNA"/>
</dbReference>
<evidence type="ECO:0000256" key="1">
    <source>
        <dbReference type="SAM" id="Phobius"/>
    </source>
</evidence>
<keyword evidence="3" id="KW-1185">Reference proteome</keyword>
<evidence type="ECO:0008006" key="4">
    <source>
        <dbReference type="Google" id="ProtNLM"/>
    </source>
</evidence>
<dbReference type="Proteomes" id="UP000277858">
    <property type="component" value="Chromosome"/>
</dbReference>
<keyword evidence="1" id="KW-1133">Transmembrane helix</keyword>
<organism evidence="2 3">
    <name type="scientific">Acidipropionibacterium jensenii</name>
    <dbReference type="NCBI Taxonomy" id="1749"/>
    <lineage>
        <taxon>Bacteria</taxon>
        <taxon>Bacillati</taxon>
        <taxon>Actinomycetota</taxon>
        <taxon>Actinomycetes</taxon>
        <taxon>Propionibacteriales</taxon>
        <taxon>Propionibacteriaceae</taxon>
        <taxon>Acidipropionibacterium</taxon>
    </lineage>
</organism>